<dbReference type="PROSITE" id="PS51397">
    <property type="entry name" value="WLM"/>
    <property type="match status" value="1"/>
</dbReference>
<dbReference type="PROSITE" id="PS50199">
    <property type="entry name" value="ZF_RANBP2_2"/>
    <property type="match status" value="1"/>
</dbReference>
<dbReference type="RefSeq" id="XP_023626484.1">
    <property type="nucleotide sequence ID" value="XM_023770716.1"/>
</dbReference>
<feature type="region of interest" description="Disordered" evidence="5">
    <location>
        <begin position="411"/>
        <end position="498"/>
    </location>
</feature>
<dbReference type="GO" id="GO:0005634">
    <property type="term" value="C:nucleus"/>
    <property type="evidence" value="ECO:0007669"/>
    <property type="project" value="TreeGrafter"/>
</dbReference>
<feature type="domain" description="RanBP2-type" evidence="6">
    <location>
        <begin position="516"/>
        <end position="546"/>
    </location>
</feature>
<dbReference type="GO" id="GO:0008270">
    <property type="term" value="F:zinc ion binding"/>
    <property type="evidence" value="ECO:0007669"/>
    <property type="project" value="UniProtKB-KW"/>
</dbReference>
<protein>
    <recommendedName>
        <fullName evidence="10">WSS1 Protein involved in sister chromatid separation and segregation</fullName>
    </recommendedName>
</protein>
<feature type="domain" description="WLM" evidence="7">
    <location>
        <begin position="100"/>
        <end position="303"/>
    </location>
</feature>
<feature type="compositionally biased region" description="Basic and acidic residues" evidence="5">
    <location>
        <begin position="431"/>
        <end position="440"/>
    </location>
</feature>
<dbReference type="OrthoDB" id="261960at2759"/>
<dbReference type="InterPro" id="IPR013536">
    <property type="entry name" value="WLM_dom"/>
</dbReference>
<organism evidence="8 9">
    <name type="scientific">Ramularia collo-cygni</name>
    <dbReference type="NCBI Taxonomy" id="112498"/>
    <lineage>
        <taxon>Eukaryota</taxon>
        <taxon>Fungi</taxon>
        <taxon>Dikarya</taxon>
        <taxon>Ascomycota</taxon>
        <taxon>Pezizomycotina</taxon>
        <taxon>Dothideomycetes</taxon>
        <taxon>Dothideomycetidae</taxon>
        <taxon>Mycosphaerellales</taxon>
        <taxon>Mycosphaerellaceae</taxon>
        <taxon>Ramularia</taxon>
    </lineage>
</organism>
<evidence type="ECO:0000256" key="4">
    <source>
        <dbReference type="PROSITE-ProRule" id="PRU00322"/>
    </source>
</evidence>
<evidence type="ECO:0008006" key="10">
    <source>
        <dbReference type="Google" id="ProtNLM"/>
    </source>
</evidence>
<evidence type="ECO:0000259" key="7">
    <source>
        <dbReference type="PROSITE" id="PS51397"/>
    </source>
</evidence>
<keyword evidence="2 4" id="KW-0863">Zinc-finger</keyword>
<accession>A0A2D3VAB7</accession>
<dbReference type="AlphaFoldDB" id="A0A2D3VAB7"/>
<sequence>MEFRRHHADLLIHLTYTKSFDARIALTWPRWGERVIDQIQRLGWKITALDPLQYTLRPSAMAGHPYGGPLGNPYDGPGYRGHNKGSSKGGPSGVQRSTAMQLKEHEPLFSTYEHLAGQERGDAALLMLRKASSLVKPIMQKHCWRVKVLAEFLPPEQNLLGLNINKGYKICIRLRYHHNHDLFLPFEEVVDTLLHELCHNIWGPHDSDFHKLWEELRDEYEVLVRNGYTGEGFLSEGKKLGGSSGRVPPPHEMREIARVNAEKRRAQGALFSGSGQKLGGTPVHLQGPDIRRVMADQAIRRKAISSGCASGSHNAIELSQQAESSAFKTKAEEDDANNLAIAKALQELMEQEEDQKLKKSFEGSSIGSGLSWSAKNGLYDAAPSRPTLNGRHDHPSEEEQMKWAMEDSVRCAGESSALDDGAKQALPGRHIQSEDHERTVSPDGDEGAVEARNLGRAITPTNDIQDHEQDTFSKRKRTSSRSISSPAPVHPPKQKRIMEGTIDSNVKPTTSIPASAPGNEWACEVCTCINPLQFLACDACGVERSQAVLLKAQPPKQKPVASHVVPRQSQKAESKPSVRDESLGWKCRCGTFMEHKWWTCSVCGTLKASS</sequence>
<keyword evidence="3" id="KW-0862">Zinc</keyword>
<gene>
    <name evidence="8" type="ORF">RCC_05445</name>
</gene>
<dbReference type="GO" id="GO:0006281">
    <property type="term" value="P:DNA repair"/>
    <property type="evidence" value="ECO:0007669"/>
    <property type="project" value="TreeGrafter"/>
</dbReference>
<evidence type="ECO:0000256" key="1">
    <source>
        <dbReference type="ARBA" id="ARBA00022723"/>
    </source>
</evidence>
<name>A0A2D3VAB7_9PEZI</name>
<evidence type="ECO:0000256" key="5">
    <source>
        <dbReference type="SAM" id="MobiDB-lite"/>
    </source>
</evidence>
<dbReference type="Gene3D" id="2.30.30.380">
    <property type="entry name" value="Zn-finger domain of Sec23/24"/>
    <property type="match status" value="1"/>
</dbReference>
<feature type="compositionally biased region" description="Basic and acidic residues" evidence="5">
    <location>
        <begin position="464"/>
        <end position="473"/>
    </location>
</feature>
<evidence type="ECO:0000256" key="3">
    <source>
        <dbReference type="ARBA" id="ARBA00022833"/>
    </source>
</evidence>
<evidence type="ECO:0000256" key="2">
    <source>
        <dbReference type="ARBA" id="ARBA00022771"/>
    </source>
</evidence>
<dbReference type="PANTHER" id="PTHR46622:SF1">
    <property type="entry name" value="DNA-DEPENDENT METALLOPROTEASE WSS1"/>
    <property type="match status" value="1"/>
</dbReference>
<dbReference type="Pfam" id="PF08325">
    <property type="entry name" value="WLM"/>
    <property type="match status" value="1"/>
</dbReference>
<keyword evidence="1" id="KW-0479">Metal-binding</keyword>
<dbReference type="InterPro" id="IPR053000">
    <property type="entry name" value="WSS1-like_metalloprotease"/>
</dbReference>
<dbReference type="Proteomes" id="UP000225277">
    <property type="component" value="Unassembled WGS sequence"/>
</dbReference>
<keyword evidence="9" id="KW-1185">Reference proteome</keyword>
<proteinExistence type="predicted"/>
<dbReference type="EMBL" id="FJUY01000007">
    <property type="protein sequence ID" value="CZT19594.1"/>
    <property type="molecule type" value="Genomic_DNA"/>
</dbReference>
<dbReference type="GeneID" id="35600607"/>
<evidence type="ECO:0000313" key="9">
    <source>
        <dbReference type="Proteomes" id="UP000225277"/>
    </source>
</evidence>
<feature type="region of interest" description="Disordered" evidence="5">
    <location>
        <begin position="67"/>
        <end position="98"/>
    </location>
</feature>
<dbReference type="PROSITE" id="PS01358">
    <property type="entry name" value="ZF_RANBP2_1"/>
    <property type="match status" value="1"/>
</dbReference>
<evidence type="ECO:0000313" key="8">
    <source>
        <dbReference type="EMBL" id="CZT19594.1"/>
    </source>
</evidence>
<reference evidence="8 9" key="1">
    <citation type="submission" date="2016-03" db="EMBL/GenBank/DDBJ databases">
        <authorList>
            <person name="Ploux O."/>
        </authorList>
    </citation>
    <scope>NUCLEOTIDE SEQUENCE [LARGE SCALE GENOMIC DNA]</scope>
    <source>
        <strain evidence="8 9">URUG2</strain>
    </source>
</reference>
<evidence type="ECO:0000259" key="6">
    <source>
        <dbReference type="PROSITE" id="PS50199"/>
    </source>
</evidence>
<feature type="region of interest" description="Disordered" evidence="5">
    <location>
        <begin position="553"/>
        <end position="577"/>
    </location>
</feature>
<dbReference type="GO" id="GO:0008237">
    <property type="term" value="F:metallopeptidase activity"/>
    <property type="evidence" value="ECO:0007669"/>
    <property type="project" value="TreeGrafter"/>
</dbReference>
<dbReference type="InterPro" id="IPR001876">
    <property type="entry name" value="Znf_RanBP2"/>
</dbReference>
<dbReference type="PANTHER" id="PTHR46622">
    <property type="entry name" value="DNA-DEPENDENT METALLOPROTEASE WSS1"/>
    <property type="match status" value="1"/>
</dbReference>
<dbReference type="STRING" id="112498.A0A2D3VAB7"/>